<gene>
    <name evidence="2" type="ORF">NCTC12965_03613</name>
</gene>
<sequence>MNNSVAWGISVRLVKGLLRVNNPKGQLEVKWGEGTGESCRFNYQLPRRIAWG</sequence>
<dbReference type="AlphaFoldDB" id="A0A4V6KPB4"/>
<protein>
    <recommendedName>
        <fullName evidence="1">PapC-like C-terminal domain-containing protein</fullName>
    </recommendedName>
</protein>
<evidence type="ECO:0000313" key="2">
    <source>
        <dbReference type="EMBL" id="VTR34308.1"/>
    </source>
</evidence>
<evidence type="ECO:0000259" key="1">
    <source>
        <dbReference type="Pfam" id="PF13953"/>
    </source>
</evidence>
<name>A0A4V6KPB4_SERFO</name>
<accession>A0A4V6KPB4</accession>
<feature type="domain" description="PapC-like C-terminal" evidence="1">
    <location>
        <begin position="18"/>
        <end position="47"/>
    </location>
</feature>
<dbReference type="Pfam" id="PF13953">
    <property type="entry name" value="PapC_C"/>
    <property type="match status" value="1"/>
</dbReference>
<organism evidence="2">
    <name type="scientific">Serratia fonticola</name>
    <dbReference type="NCBI Taxonomy" id="47917"/>
    <lineage>
        <taxon>Bacteria</taxon>
        <taxon>Pseudomonadati</taxon>
        <taxon>Pseudomonadota</taxon>
        <taxon>Gammaproteobacteria</taxon>
        <taxon>Enterobacterales</taxon>
        <taxon>Yersiniaceae</taxon>
        <taxon>Serratia</taxon>
    </lineage>
</organism>
<dbReference type="InterPro" id="IPR043142">
    <property type="entry name" value="PapC-like_C_sf"/>
</dbReference>
<dbReference type="Gene3D" id="2.60.40.2070">
    <property type="match status" value="1"/>
</dbReference>
<dbReference type="EMBL" id="CABEEZ010000076">
    <property type="protein sequence ID" value="VTR34308.1"/>
    <property type="molecule type" value="Genomic_DNA"/>
</dbReference>
<dbReference type="InterPro" id="IPR025949">
    <property type="entry name" value="PapC-like_C"/>
</dbReference>
<proteinExistence type="predicted"/>
<reference evidence="2" key="1">
    <citation type="submission" date="2019-05" db="EMBL/GenBank/DDBJ databases">
        <authorList>
            <consortium name="Pathogen Informatics"/>
        </authorList>
    </citation>
    <scope>NUCLEOTIDE SEQUENCE [LARGE SCALE GENOMIC DNA]</scope>
    <source>
        <strain evidence="2">NCTC12965</strain>
    </source>
</reference>